<dbReference type="EC" id="4.1.1.65" evidence="3"/>
<evidence type="ECO:0000256" key="3">
    <source>
        <dbReference type="ARBA" id="ARBA00012243"/>
    </source>
</evidence>
<dbReference type="NCBIfam" id="TIGR00163">
    <property type="entry name" value="PS_decarb"/>
    <property type="match status" value="1"/>
</dbReference>
<evidence type="ECO:0000256" key="2">
    <source>
        <dbReference type="ARBA" id="ARBA00005189"/>
    </source>
</evidence>
<proteinExistence type="predicted"/>
<evidence type="ECO:0000256" key="1">
    <source>
        <dbReference type="ARBA" id="ARBA00001928"/>
    </source>
</evidence>
<evidence type="ECO:0000256" key="9">
    <source>
        <dbReference type="ARBA" id="ARBA00023239"/>
    </source>
</evidence>
<keyword evidence="7" id="KW-0865">Zymogen</keyword>
<gene>
    <name evidence="13" type="ORF">EV685_0797</name>
</gene>
<sequence>MKTSLLKTILAQEDLNFLLTNRVPRIALTRFIGWYSQIRSPLLARWSIAVWRCFSDLDLSESPPQRYGSLHDCFTRPIRPETRPIDADPDGLCSPSDAIVGACGDVAGTQVFQAKGFPYTLAELFGPSQDTTPYHDGVFVTLRLTSAMYHRFHAPQDLTVEHVTYLSGDTWNVNPIALQRVEKLFCRNERAVLNTRLARTGTPIAIVPVAAILVASLRLHFLDVLLHLRYRGPNEIALPGQARARFRKGEEMGWFQHGSTIIVFAPKGHELCEGIANGVRIKMGQPLLKASTPA</sequence>
<evidence type="ECO:0000256" key="8">
    <source>
        <dbReference type="ARBA" id="ARBA00023209"/>
    </source>
</evidence>
<evidence type="ECO:0000256" key="10">
    <source>
        <dbReference type="ARBA" id="ARBA00023264"/>
    </source>
</evidence>
<dbReference type="InterPro" id="IPR003817">
    <property type="entry name" value="PS_Dcarbxylase"/>
</dbReference>
<keyword evidence="11" id="KW-0670">Pyruvate</keyword>
<evidence type="ECO:0000256" key="7">
    <source>
        <dbReference type="ARBA" id="ARBA00023145"/>
    </source>
</evidence>
<dbReference type="Proteomes" id="UP000293433">
    <property type="component" value="Unassembled WGS sequence"/>
</dbReference>
<evidence type="ECO:0000313" key="14">
    <source>
        <dbReference type="Proteomes" id="UP000293433"/>
    </source>
</evidence>
<evidence type="ECO:0000313" key="13">
    <source>
        <dbReference type="EMBL" id="RZS58503.1"/>
    </source>
</evidence>
<evidence type="ECO:0000256" key="12">
    <source>
        <dbReference type="ARBA" id="ARBA00024326"/>
    </source>
</evidence>
<keyword evidence="5" id="KW-0210">Decarboxylase</keyword>
<dbReference type="Pfam" id="PF02666">
    <property type="entry name" value="PS_Dcarbxylase"/>
    <property type="match status" value="1"/>
</dbReference>
<accession>A0A4Q7LVH7</accession>
<dbReference type="EMBL" id="SGWV01000007">
    <property type="protein sequence ID" value="RZS58503.1"/>
    <property type="molecule type" value="Genomic_DNA"/>
</dbReference>
<comment type="cofactor">
    <cofactor evidence="1">
        <name>pyruvate</name>
        <dbReference type="ChEBI" id="CHEBI:15361"/>
    </cofactor>
</comment>
<dbReference type="GO" id="GO:0006646">
    <property type="term" value="P:phosphatidylethanolamine biosynthetic process"/>
    <property type="evidence" value="ECO:0007669"/>
    <property type="project" value="UniProtKB-UniPathway"/>
</dbReference>
<reference evidence="13 14" key="1">
    <citation type="submission" date="2019-02" db="EMBL/GenBank/DDBJ databases">
        <title>Genomic Encyclopedia of Type Strains, Phase IV (KMG-IV): sequencing the most valuable type-strain genomes for metagenomic binning, comparative biology and taxonomic classification.</title>
        <authorList>
            <person name="Goeker M."/>
        </authorList>
    </citation>
    <scope>NUCLEOTIDE SEQUENCE [LARGE SCALE GENOMIC DNA]</scope>
    <source>
        <strain evidence="13 14">DSM 10617</strain>
    </source>
</reference>
<evidence type="ECO:0000256" key="11">
    <source>
        <dbReference type="ARBA" id="ARBA00023317"/>
    </source>
</evidence>
<dbReference type="AlphaFoldDB" id="A0A4Q7LVH7"/>
<name>A0A4Q7LVH7_9BURK</name>
<evidence type="ECO:0000256" key="6">
    <source>
        <dbReference type="ARBA" id="ARBA00023098"/>
    </source>
</evidence>
<dbReference type="GO" id="GO:0004609">
    <property type="term" value="F:phosphatidylserine decarboxylase activity"/>
    <property type="evidence" value="ECO:0007669"/>
    <property type="project" value="UniProtKB-EC"/>
</dbReference>
<keyword evidence="8" id="KW-0594">Phospholipid biosynthesis</keyword>
<dbReference type="RefSeq" id="WP_130480642.1">
    <property type="nucleotide sequence ID" value="NZ_SGWV01000007.1"/>
</dbReference>
<dbReference type="OrthoDB" id="9802030at2"/>
<dbReference type="PANTHER" id="PTHR10067:SF6">
    <property type="entry name" value="PHOSPHATIDYLSERINE DECARBOXYLASE PROENZYME, MITOCHONDRIAL"/>
    <property type="match status" value="1"/>
</dbReference>
<comment type="pathway">
    <text evidence="12">Phospholipid metabolism; phosphatidylethanolamine biosynthesis.</text>
</comment>
<dbReference type="InterPro" id="IPR033177">
    <property type="entry name" value="PSD-B"/>
</dbReference>
<keyword evidence="9" id="KW-0456">Lyase</keyword>
<dbReference type="UniPathway" id="UPA00558"/>
<keyword evidence="6" id="KW-0443">Lipid metabolism</keyword>
<comment type="pathway">
    <text evidence="2">Lipid metabolism.</text>
</comment>
<protein>
    <recommendedName>
        <fullName evidence="3">phosphatidylserine decarboxylase</fullName>
        <ecNumber evidence="3">4.1.1.65</ecNumber>
    </recommendedName>
</protein>
<evidence type="ECO:0000256" key="5">
    <source>
        <dbReference type="ARBA" id="ARBA00022793"/>
    </source>
</evidence>
<keyword evidence="4" id="KW-0444">Lipid biosynthesis</keyword>
<keyword evidence="14" id="KW-1185">Reference proteome</keyword>
<organism evidence="13 14">
    <name type="scientific">Sphaerotilus mobilis</name>
    <dbReference type="NCBI Taxonomy" id="47994"/>
    <lineage>
        <taxon>Bacteria</taxon>
        <taxon>Pseudomonadati</taxon>
        <taxon>Pseudomonadota</taxon>
        <taxon>Betaproteobacteria</taxon>
        <taxon>Burkholderiales</taxon>
        <taxon>Sphaerotilaceae</taxon>
        <taxon>Sphaerotilus</taxon>
    </lineage>
</organism>
<keyword evidence="10" id="KW-1208">Phospholipid metabolism</keyword>
<comment type="caution">
    <text evidence="13">The sequence shown here is derived from an EMBL/GenBank/DDBJ whole genome shotgun (WGS) entry which is preliminary data.</text>
</comment>
<dbReference type="PANTHER" id="PTHR10067">
    <property type="entry name" value="PHOSPHATIDYLSERINE DECARBOXYLASE"/>
    <property type="match status" value="1"/>
</dbReference>
<evidence type="ECO:0000256" key="4">
    <source>
        <dbReference type="ARBA" id="ARBA00022516"/>
    </source>
</evidence>